<evidence type="ECO:0000313" key="2">
    <source>
        <dbReference type="Proteomes" id="UP000886523"/>
    </source>
</evidence>
<dbReference type="AlphaFoldDB" id="A0A9P6B7A0"/>
<name>A0A9P6B7A0_9AGAM</name>
<accession>A0A9P6B7A0</accession>
<organism evidence="1 2">
    <name type="scientific">Hydnum rufescens UP504</name>
    <dbReference type="NCBI Taxonomy" id="1448309"/>
    <lineage>
        <taxon>Eukaryota</taxon>
        <taxon>Fungi</taxon>
        <taxon>Dikarya</taxon>
        <taxon>Basidiomycota</taxon>
        <taxon>Agaricomycotina</taxon>
        <taxon>Agaricomycetes</taxon>
        <taxon>Cantharellales</taxon>
        <taxon>Hydnaceae</taxon>
        <taxon>Hydnum</taxon>
    </lineage>
</organism>
<dbReference type="EMBL" id="MU128922">
    <property type="protein sequence ID" value="KAF9518834.1"/>
    <property type="molecule type" value="Genomic_DNA"/>
</dbReference>
<keyword evidence="2" id="KW-1185">Reference proteome</keyword>
<comment type="caution">
    <text evidence="1">The sequence shown here is derived from an EMBL/GenBank/DDBJ whole genome shotgun (WGS) entry which is preliminary data.</text>
</comment>
<protein>
    <submittedName>
        <fullName evidence="1">Uncharacterized protein</fullName>
    </submittedName>
</protein>
<reference evidence="1" key="1">
    <citation type="journal article" date="2020" name="Nat. Commun.">
        <title>Large-scale genome sequencing of mycorrhizal fungi provides insights into the early evolution of symbiotic traits.</title>
        <authorList>
            <person name="Miyauchi S."/>
            <person name="Kiss E."/>
            <person name="Kuo A."/>
            <person name="Drula E."/>
            <person name="Kohler A."/>
            <person name="Sanchez-Garcia M."/>
            <person name="Morin E."/>
            <person name="Andreopoulos B."/>
            <person name="Barry K.W."/>
            <person name="Bonito G."/>
            <person name="Buee M."/>
            <person name="Carver A."/>
            <person name="Chen C."/>
            <person name="Cichocki N."/>
            <person name="Clum A."/>
            <person name="Culley D."/>
            <person name="Crous P.W."/>
            <person name="Fauchery L."/>
            <person name="Girlanda M."/>
            <person name="Hayes R.D."/>
            <person name="Keri Z."/>
            <person name="LaButti K."/>
            <person name="Lipzen A."/>
            <person name="Lombard V."/>
            <person name="Magnuson J."/>
            <person name="Maillard F."/>
            <person name="Murat C."/>
            <person name="Nolan M."/>
            <person name="Ohm R.A."/>
            <person name="Pangilinan J."/>
            <person name="Pereira M.F."/>
            <person name="Perotto S."/>
            <person name="Peter M."/>
            <person name="Pfister S."/>
            <person name="Riley R."/>
            <person name="Sitrit Y."/>
            <person name="Stielow J.B."/>
            <person name="Szollosi G."/>
            <person name="Zifcakova L."/>
            <person name="Stursova M."/>
            <person name="Spatafora J.W."/>
            <person name="Tedersoo L."/>
            <person name="Vaario L.M."/>
            <person name="Yamada A."/>
            <person name="Yan M."/>
            <person name="Wang P."/>
            <person name="Xu J."/>
            <person name="Bruns T."/>
            <person name="Baldrian P."/>
            <person name="Vilgalys R."/>
            <person name="Dunand C."/>
            <person name="Henrissat B."/>
            <person name="Grigoriev I.V."/>
            <person name="Hibbett D."/>
            <person name="Nagy L.G."/>
            <person name="Martin F.M."/>
        </authorList>
    </citation>
    <scope>NUCLEOTIDE SEQUENCE</scope>
    <source>
        <strain evidence="1">UP504</strain>
    </source>
</reference>
<proteinExistence type="predicted"/>
<dbReference type="Proteomes" id="UP000886523">
    <property type="component" value="Unassembled WGS sequence"/>
</dbReference>
<gene>
    <name evidence="1" type="ORF">BS47DRAFT_1358687</name>
</gene>
<evidence type="ECO:0000313" key="1">
    <source>
        <dbReference type="EMBL" id="KAF9518834.1"/>
    </source>
</evidence>
<sequence length="147" mass="16854">MFEDTLVKYDQWFYYQYRDKKYYKEQVFLEALVVVDPQQESILLLTKLYEVVAKFLGLGPFFCARNPPISVFPLTNPDVPGALESAQINPPLDPLLTTLALGELTAYHLYSAPPQMVLDNVQSMAHRKYGQRPWPPHLPSKGGFITF</sequence>